<dbReference type="SUPFAM" id="SSF52540">
    <property type="entry name" value="P-loop containing nucleoside triphosphate hydrolases"/>
    <property type="match status" value="1"/>
</dbReference>
<organism evidence="5 6">
    <name type="scientific">Paspalum notatum var. saurae</name>
    <dbReference type="NCBI Taxonomy" id="547442"/>
    <lineage>
        <taxon>Eukaryota</taxon>
        <taxon>Viridiplantae</taxon>
        <taxon>Streptophyta</taxon>
        <taxon>Embryophyta</taxon>
        <taxon>Tracheophyta</taxon>
        <taxon>Spermatophyta</taxon>
        <taxon>Magnoliopsida</taxon>
        <taxon>Liliopsida</taxon>
        <taxon>Poales</taxon>
        <taxon>Poaceae</taxon>
        <taxon>PACMAD clade</taxon>
        <taxon>Panicoideae</taxon>
        <taxon>Andropogonodae</taxon>
        <taxon>Paspaleae</taxon>
        <taxon>Paspalinae</taxon>
        <taxon>Paspalum</taxon>
    </lineage>
</organism>
<dbReference type="AlphaFoldDB" id="A0AAQ3PPK8"/>
<dbReference type="InterPro" id="IPR002182">
    <property type="entry name" value="NB-ARC"/>
</dbReference>
<keyword evidence="6" id="KW-1185">Reference proteome</keyword>
<keyword evidence="1" id="KW-0677">Repeat</keyword>
<evidence type="ECO:0000256" key="1">
    <source>
        <dbReference type="ARBA" id="ARBA00022737"/>
    </source>
</evidence>
<dbReference type="EMBL" id="CP144745">
    <property type="protein sequence ID" value="WVZ50602.1"/>
    <property type="molecule type" value="Genomic_DNA"/>
</dbReference>
<dbReference type="Gene3D" id="3.80.10.10">
    <property type="entry name" value="Ribonuclease Inhibitor"/>
    <property type="match status" value="1"/>
</dbReference>
<dbReference type="Proteomes" id="UP001341281">
    <property type="component" value="Chromosome 01"/>
</dbReference>
<evidence type="ECO:0008006" key="7">
    <source>
        <dbReference type="Google" id="ProtNLM"/>
    </source>
</evidence>
<feature type="domain" description="Disease resistance R13L4/SHOC-2-like LRR" evidence="4">
    <location>
        <begin position="681"/>
        <end position="994"/>
    </location>
</feature>
<feature type="region of interest" description="Disordered" evidence="2">
    <location>
        <begin position="1"/>
        <end position="48"/>
    </location>
</feature>
<evidence type="ECO:0000313" key="5">
    <source>
        <dbReference type="EMBL" id="WVZ50602.1"/>
    </source>
</evidence>
<dbReference type="PANTHER" id="PTHR23155">
    <property type="entry name" value="DISEASE RESISTANCE PROTEIN RP"/>
    <property type="match status" value="1"/>
</dbReference>
<accession>A0AAQ3PPK8</accession>
<dbReference type="Gene3D" id="3.40.50.300">
    <property type="entry name" value="P-loop containing nucleotide triphosphate hydrolases"/>
    <property type="match status" value="1"/>
</dbReference>
<feature type="domain" description="NB-ARC" evidence="3">
    <location>
        <begin position="337"/>
        <end position="414"/>
    </location>
</feature>
<dbReference type="Pfam" id="PF23598">
    <property type="entry name" value="LRR_14"/>
    <property type="match status" value="1"/>
</dbReference>
<dbReference type="Pfam" id="PF00931">
    <property type="entry name" value="NB-ARC"/>
    <property type="match status" value="1"/>
</dbReference>
<evidence type="ECO:0000259" key="4">
    <source>
        <dbReference type="Pfam" id="PF23598"/>
    </source>
</evidence>
<dbReference type="InterPro" id="IPR027417">
    <property type="entry name" value="P-loop_NTPase"/>
</dbReference>
<dbReference type="InterPro" id="IPR032675">
    <property type="entry name" value="LRR_dom_sf"/>
</dbReference>
<sequence length="1054" mass="118805">MASAGASDEEHEQGLAESVPSDSEQQEEETEDGDQKAPAASDAYEQEASEIKEELRSLVGRISAVLEAGGPRSDRQRRGMAFLKMELTTFIVVVPPSLPDNPIDGTLLSWLRGLLDYARLINSYLPGSHTPLRRATQCFRSLTWTSDVDWFWVALMLFSLIEHPCRYRRGSLLVPDSDHGQPQPQPHQVGINRPAKKILRWLVPPKAEGETGEKRLRVMAIVGPVGVGKTTLARELRSRLCGPAGGGFDYFQHNVMVQASRGHDRNELLLREILSQVSDHGPAPALSSLSQPETMSLLVNFVSERLQNKRYRLFNSYFTIALWYTGEDIAVVYLFLLTMLHACRYFIIIDDIWKESDWLKMKDAFPINNLGSLIVVTTRFTSTARACCSHSDGLVHEMKPLNQMDSERLLLAKACSPTDGCPLPVVNVKPQEEDEAEEHKRFEEQAPHPPKRFEQALSSDFGDPDDRLWLPCLYMSMFPYGYKFDLDRLKYKWECEGLISYRGGEREMLMSELVDMNVITCSAAEDSNHNNLDEAETRQLHVNHFVHQLLASKSAETGFVFTSATLYLMAASAPRRLALHHPDPNIPSLLETMDLSQTRSLAVSGAVTRIPLDMFLDLVVLDLDSWENLKDEDLLHICKMSFLRYLSVRNTQVSKLPTEIKELRALESLDVSYTHICTLPKEIKELWRLESLDVSYTHMDELPLEVLKLPDLVRLDLRGTRIRQLPKQIVGLRSLTFLLVDSVETRVPEDVRHLKSLETLATVDLTQHPASFVRALGDIQMLEVLAVTWSFHQSTDKDYFEALLSSIQKWKMLQSLTIHCGHGCSMEFLGSQMDRPPMNLEKFKVTAGRFASVPRWLHWLKRLAFLQITVCKQGKGDLEILGGLPSLQRLILGLDFIPSEAVVIDNTGFHQLQKLSIDCPMPWLTFSEGAMGRLTYLQLKFCATPAKQDRVPSDIINLRRITEIALCYDAPYINCPSVKMTVDAVRKQADQHRNPINLFINGIEQDDVQAVDEVTEIATGSSSRTGAGAGEDDADQAVHWDATAAVQSEITEAE</sequence>
<reference evidence="5 6" key="1">
    <citation type="submission" date="2024-02" db="EMBL/GenBank/DDBJ databases">
        <title>High-quality chromosome-scale genome assembly of Pensacola bahiagrass (Paspalum notatum Flugge var. saurae).</title>
        <authorList>
            <person name="Vega J.M."/>
            <person name="Podio M."/>
            <person name="Orjuela J."/>
            <person name="Siena L.A."/>
            <person name="Pessino S.C."/>
            <person name="Combes M.C."/>
            <person name="Mariac C."/>
            <person name="Albertini E."/>
            <person name="Pupilli F."/>
            <person name="Ortiz J.P.A."/>
            <person name="Leblanc O."/>
        </authorList>
    </citation>
    <scope>NUCLEOTIDE SEQUENCE [LARGE SCALE GENOMIC DNA]</scope>
    <source>
        <strain evidence="5">R1</strain>
        <tissue evidence="5">Leaf</tissue>
    </source>
</reference>
<name>A0AAQ3PPK8_PASNO</name>
<evidence type="ECO:0000313" key="6">
    <source>
        <dbReference type="Proteomes" id="UP001341281"/>
    </source>
</evidence>
<gene>
    <name evidence="5" type="ORF">U9M48_001842</name>
</gene>
<dbReference type="GO" id="GO:0098542">
    <property type="term" value="P:defense response to other organism"/>
    <property type="evidence" value="ECO:0007669"/>
    <property type="project" value="TreeGrafter"/>
</dbReference>
<dbReference type="PANTHER" id="PTHR23155:SF957">
    <property type="entry name" value="OS11G0606800 PROTEIN"/>
    <property type="match status" value="1"/>
</dbReference>
<protein>
    <recommendedName>
        <fullName evidence="7">NB-ARC domain-containing protein</fullName>
    </recommendedName>
</protein>
<evidence type="ECO:0000256" key="2">
    <source>
        <dbReference type="SAM" id="MobiDB-lite"/>
    </source>
</evidence>
<dbReference type="GO" id="GO:0043531">
    <property type="term" value="F:ADP binding"/>
    <property type="evidence" value="ECO:0007669"/>
    <property type="project" value="InterPro"/>
</dbReference>
<proteinExistence type="predicted"/>
<dbReference type="InterPro" id="IPR055414">
    <property type="entry name" value="LRR_R13L4/SHOC2-like"/>
</dbReference>
<evidence type="ECO:0000259" key="3">
    <source>
        <dbReference type="Pfam" id="PF00931"/>
    </source>
</evidence>
<dbReference type="SUPFAM" id="SSF52047">
    <property type="entry name" value="RNI-like"/>
    <property type="match status" value="1"/>
</dbReference>
<dbReference type="InterPro" id="IPR044974">
    <property type="entry name" value="Disease_R_plants"/>
</dbReference>